<organism evidence="2">
    <name type="scientific">Anopheles darlingi</name>
    <name type="common">Mosquito</name>
    <dbReference type="NCBI Taxonomy" id="43151"/>
    <lineage>
        <taxon>Eukaryota</taxon>
        <taxon>Metazoa</taxon>
        <taxon>Ecdysozoa</taxon>
        <taxon>Arthropoda</taxon>
        <taxon>Hexapoda</taxon>
        <taxon>Insecta</taxon>
        <taxon>Pterygota</taxon>
        <taxon>Neoptera</taxon>
        <taxon>Endopterygota</taxon>
        <taxon>Diptera</taxon>
        <taxon>Nematocera</taxon>
        <taxon>Culicoidea</taxon>
        <taxon>Culicidae</taxon>
        <taxon>Anophelinae</taxon>
        <taxon>Anopheles</taxon>
    </lineage>
</organism>
<dbReference type="EMBL" id="GGFL01009587">
    <property type="protein sequence ID" value="MBW73765.1"/>
    <property type="molecule type" value="Transcribed_RNA"/>
</dbReference>
<feature type="signal peptide" evidence="1">
    <location>
        <begin position="1"/>
        <end position="16"/>
    </location>
</feature>
<proteinExistence type="predicted"/>
<keyword evidence="1" id="KW-0732">Signal</keyword>
<protein>
    <submittedName>
        <fullName evidence="2">Putative secreted protein</fullName>
    </submittedName>
</protein>
<sequence length="67" mass="7799">MLCIFIFFGLLRFYAAKEGRNLIANLEWDKHLFVYQLKTAAATHIYEGVRRILRGRPRPPQHTAVIG</sequence>
<evidence type="ECO:0000313" key="2">
    <source>
        <dbReference type="EMBL" id="MBW73765.1"/>
    </source>
</evidence>
<evidence type="ECO:0000256" key="1">
    <source>
        <dbReference type="SAM" id="SignalP"/>
    </source>
</evidence>
<accession>A0A2M4D879</accession>
<reference evidence="2" key="1">
    <citation type="submission" date="2018-01" db="EMBL/GenBank/DDBJ databases">
        <title>An insight into the sialome of Amazonian anophelines.</title>
        <authorList>
            <person name="Ribeiro J.M."/>
            <person name="Scarpassa V."/>
            <person name="Calvo E."/>
        </authorList>
    </citation>
    <scope>NUCLEOTIDE SEQUENCE</scope>
</reference>
<dbReference type="AlphaFoldDB" id="A0A2M4D879"/>
<feature type="chain" id="PRO_5014792192" evidence="1">
    <location>
        <begin position="17"/>
        <end position="67"/>
    </location>
</feature>
<name>A0A2M4D879_ANODA</name>